<protein>
    <submittedName>
        <fullName evidence="4">ABC transporter binding protein</fullName>
    </submittedName>
</protein>
<evidence type="ECO:0000256" key="2">
    <source>
        <dbReference type="ARBA" id="ARBA00007639"/>
    </source>
</evidence>
<gene>
    <name evidence="4" type="ORF">MPL3356_120094</name>
</gene>
<dbReference type="AlphaFoldDB" id="A0A090DBB2"/>
<reference evidence="5" key="1">
    <citation type="submission" date="2014-08" db="EMBL/GenBank/DDBJ databases">
        <authorList>
            <person name="Moulin L."/>
        </authorList>
    </citation>
    <scope>NUCLEOTIDE SEQUENCE [LARGE SCALE GENOMIC DNA]</scope>
</reference>
<dbReference type="PANTHER" id="PTHR30036:SF7">
    <property type="entry name" value="ABC TRANSPORTER PERIPLASMIC-BINDING PROTEIN YPHF"/>
    <property type="match status" value="1"/>
</dbReference>
<feature type="domain" description="Periplasmic binding protein" evidence="3">
    <location>
        <begin position="37"/>
        <end position="282"/>
    </location>
</feature>
<dbReference type="GO" id="GO:0030288">
    <property type="term" value="C:outer membrane-bounded periplasmic space"/>
    <property type="evidence" value="ECO:0007669"/>
    <property type="project" value="TreeGrafter"/>
</dbReference>
<dbReference type="EMBL" id="CCMZ01000004">
    <property type="protein sequence ID" value="CDX12653.1"/>
    <property type="molecule type" value="Genomic_DNA"/>
</dbReference>
<evidence type="ECO:0000313" key="5">
    <source>
        <dbReference type="Proteomes" id="UP000045285"/>
    </source>
</evidence>
<evidence type="ECO:0000313" key="4">
    <source>
        <dbReference type="EMBL" id="CDX12653.1"/>
    </source>
</evidence>
<dbReference type="SUPFAM" id="SSF53822">
    <property type="entry name" value="Periplasmic binding protein-like I"/>
    <property type="match status" value="1"/>
</dbReference>
<dbReference type="InterPro" id="IPR028082">
    <property type="entry name" value="Peripla_BP_I"/>
</dbReference>
<dbReference type="InterPro" id="IPR050555">
    <property type="entry name" value="Bact_Solute-Bind_Prot2"/>
</dbReference>
<dbReference type="Gene3D" id="3.40.50.2300">
    <property type="match status" value="2"/>
</dbReference>
<accession>A0A090DBB2</accession>
<keyword evidence="5" id="KW-1185">Reference proteome</keyword>
<dbReference type="Proteomes" id="UP000045285">
    <property type="component" value="Unassembled WGS sequence"/>
</dbReference>
<comment type="similarity">
    <text evidence="2">Belongs to the bacterial solute-binding protein 2 family.</text>
</comment>
<comment type="subcellular location">
    <subcellularLocation>
        <location evidence="1">Periplasm</location>
    </subcellularLocation>
</comment>
<dbReference type="PANTHER" id="PTHR30036">
    <property type="entry name" value="D-XYLOSE-BINDING PERIPLASMIC PROTEIN"/>
    <property type="match status" value="1"/>
</dbReference>
<proteinExistence type="inferred from homology"/>
<evidence type="ECO:0000256" key="1">
    <source>
        <dbReference type="ARBA" id="ARBA00004418"/>
    </source>
</evidence>
<dbReference type="GO" id="GO:0030246">
    <property type="term" value="F:carbohydrate binding"/>
    <property type="evidence" value="ECO:0007669"/>
    <property type="project" value="TreeGrafter"/>
</dbReference>
<sequence length="310" mass="33117">MLARLRALAVGLVMALALPTLVQAKTIYWISHGSPADPTWTIFLAAANQWAADTGHTVKASLHNGDVPSQQEAIRAAIATKADAIVTTSPQPGSLIEVVKEAREAKIPVINFNTPDPDAKFNAFVGNDLVLVGKVWAQYLVDKGLVKSGDFVWMPVEVMGASYGVAEEKGIASVFKPLNITWEVTEGSLDQADVISRMSDYLLANRTKIKAIIGLGGLVTGSIQRVFDQVGVKPGEIPVVGWGEARDVTQEVLSGYVTAARWGDAQAQAYLGLSLALMATNGIPTGFNVYTGTLYEKDQAAMYDKLLSAK</sequence>
<evidence type="ECO:0000259" key="3">
    <source>
        <dbReference type="Pfam" id="PF13407"/>
    </source>
</evidence>
<name>A0A090DBB2_MESPL</name>
<dbReference type="InterPro" id="IPR025997">
    <property type="entry name" value="SBP_2_dom"/>
</dbReference>
<dbReference type="Pfam" id="PF13407">
    <property type="entry name" value="Peripla_BP_4"/>
    <property type="match status" value="1"/>
</dbReference>
<organism evidence="4 5">
    <name type="scientific">Mesorhizobium plurifarium</name>
    <dbReference type="NCBI Taxonomy" id="69974"/>
    <lineage>
        <taxon>Bacteria</taxon>
        <taxon>Pseudomonadati</taxon>
        <taxon>Pseudomonadota</taxon>
        <taxon>Alphaproteobacteria</taxon>
        <taxon>Hyphomicrobiales</taxon>
        <taxon>Phyllobacteriaceae</taxon>
        <taxon>Mesorhizobium</taxon>
    </lineage>
</organism>